<keyword evidence="1" id="KW-0472">Membrane</keyword>
<comment type="caution">
    <text evidence="2">The sequence shown here is derived from an EMBL/GenBank/DDBJ whole genome shotgun (WGS) entry which is preliminary data.</text>
</comment>
<evidence type="ECO:0000256" key="1">
    <source>
        <dbReference type="SAM" id="Phobius"/>
    </source>
</evidence>
<organism evidence="2 3">
    <name type="scientific">Deinococcus arcticus</name>
    <dbReference type="NCBI Taxonomy" id="2136176"/>
    <lineage>
        <taxon>Bacteria</taxon>
        <taxon>Thermotogati</taxon>
        <taxon>Deinococcota</taxon>
        <taxon>Deinococci</taxon>
        <taxon>Deinococcales</taxon>
        <taxon>Deinococcaceae</taxon>
        <taxon>Deinococcus</taxon>
    </lineage>
</organism>
<keyword evidence="1" id="KW-0812">Transmembrane</keyword>
<dbReference type="EMBL" id="PYSV01000022">
    <property type="protein sequence ID" value="PTA66666.1"/>
    <property type="molecule type" value="Genomic_DNA"/>
</dbReference>
<sequence>MIAALFGLLGSSALGQGASVTPPPLITLSAQPEGRFLLKNGRRTPQPVTLDLVAGDTGLLRRESVLNGQCRGPARNIPGAPEAPTVTLDPEASVCLWVRTSAVNPAPSTAATAYLRVRTAGPDAADLLLPLSAGLAAATRDVPADPQWLRDTDDRWDETKCSRKVPFTSAAGQKVEACLDADGKLDGLTGKVAPDLYRNATHFTTGTEAATATLVVRRPWWHAALAILAGLLLPPLLGFLARRRREKEELKFHLAGLQLNPAHLPALVPSTHGPVPPFRLDLDPGLLRTPPSLLQPMSDVRHAYTALAQWRELGQPRDLLGQLQGAITDASAALGPVLPISVPVLAFVQDIRNGQRLGLPLNGTTRQFEVPADRVADVVASLEEAQVLAQTVARWAPDVPANAPLKAFLTHEVPASASAADLRACTNTLIKICNDPGGEARSELPSHQQQPWHTDYLTPRPSLSAQNVAFRVSALPLIAVTALLAMVVGLNELWADPKSAWGARGVMDYALAAALGAGAYTVATLLQSEALAKAVNLLSGSVRRSP</sequence>
<feature type="transmembrane region" description="Helical" evidence="1">
    <location>
        <begin position="220"/>
        <end position="241"/>
    </location>
</feature>
<dbReference type="Proteomes" id="UP000240317">
    <property type="component" value="Unassembled WGS sequence"/>
</dbReference>
<feature type="transmembrane region" description="Helical" evidence="1">
    <location>
        <begin position="509"/>
        <end position="526"/>
    </location>
</feature>
<gene>
    <name evidence="2" type="ORF">C8263_16680</name>
</gene>
<name>A0A2T3W450_9DEIO</name>
<feature type="transmembrane region" description="Helical" evidence="1">
    <location>
        <begin position="468"/>
        <end position="489"/>
    </location>
</feature>
<dbReference type="AlphaFoldDB" id="A0A2T3W450"/>
<keyword evidence="3" id="KW-1185">Reference proteome</keyword>
<accession>A0A2T3W450</accession>
<keyword evidence="1" id="KW-1133">Transmembrane helix</keyword>
<proteinExistence type="predicted"/>
<protein>
    <submittedName>
        <fullName evidence="2">Uncharacterized protein</fullName>
    </submittedName>
</protein>
<evidence type="ECO:0000313" key="3">
    <source>
        <dbReference type="Proteomes" id="UP000240317"/>
    </source>
</evidence>
<reference evidence="2 3" key="1">
    <citation type="submission" date="2018-03" db="EMBL/GenBank/DDBJ databases">
        <title>Draft genome of Deinococcus sp. OD32.</title>
        <authorList>
            <person name="Wang X.-P."/>
            <person name="Du Z.-J."/>
        </authorList>
    </citation>
    <scope>NUCLEOTIDE SEQUENCE [LARGE SCALE GENOMIC DNA]</scope>
    <source>
        <strain evidence="2 3">OD32</strain>
    </source>
</reference>
<evidence type="ECO:0000313" key="2">
    <source>
        <dbReference type="EMBL" id="PTA66666.1"/>
    </source>
</evidence>